<gene>
    <name evidence="1" type="ORF">FA95DRAFT_1504150</name>
</gene>
<reference evidence="1" key="2">
    <citation type="journal article" date="2022" name="New Phytol.">
        <title>Evolutionary transition to the ectomycorrhizal habit in the genomes of a hyperdiverse lineage of mushroom-forming fungi.</title>
        <authorList>
            <person name="Looney B."/>
            <person name="Miyauchi S."/>
            <person name="Morin E."/>
            <person name="Drula E."/>
            <person name="Courty P.E."/>
            <person name="Kohler A."/>
            <person name="Kuo A."/>
            <person name="LaButti K."/>
            <person name="Pangilinan J."/>
            <person name="Lipzen A."/>
            <person name="Riley R."/>
            <person name="Andreopoulos W."/>
            <person name="He G."/>
            <person name="Johnson J."/>
            <person name="Nolan M."/>
            <person name="Tritt A."/>
            <person name="Barry K.W."/>
            <person name="Grigoriev I.V."/>
            <person name="Nagy L.G."/>
            <person name="Hibbett D."/>
            <person name="Henrissat B."/>
            <person name="Matheny P.B."/>
            <person name="Labbe J."/>
            <person name="Martin F.M."/>
        </authorList>
    </citation>
    <scope>NUCLEOTIDE SEQUENCE</scope>
    <source>
        <strain evidence="1">FP105234-sp</strain>
    </source>
</reference>
<dbReference type="EMBL" id="MU276302">
    <property type="protein sequence ID" value="KAI0039459.1"/>
    <property type="molecule type" value="Genomic_DNA"/>
</dbReference>
<protein>
    <submittedName>
        <fullName evidence="1">Uncharacterized protein</fullName>
    </submittedName>
</protein>
<reference evidence="1" key="1">
    <citation type="submission" date="2021-02" db="EMBL/GenBank/DDBJ databases">
        <authorList>
            <consortium name="DOE Joint Genome Institute"/>
            <person name="Ahrendt S."/>
            <person name="Looney B.P."/>
            <person name="Miyauchi S."/>
            <person name="Morin E."/>
            <person name="Drula E."/>
            <person name="Courty P.E."/>
            <person name="Chicoki N."/>
            <person name="Fauchery L."/>
            <person name="Kohler A."/>
            <person name="Kuo A."/>
            <person name="Labutti K."/>
            <person name="Pangilinan J."/>
            <person name="Lipzen A."/>
            <person name="Riley R."/>
            <person name="Andreopoulos W."/>
            <person name="He G."/>
            <person name="Johnson J."/>
            <person name="Barry K.W."/>
            <person name="Grigoriev I.V."/>
            <person name="Nagy L."/>
            <person name="Hibbett D."/>
            <person name="Henrissat B."/>
            <person name="Matheny P.B."/>
            <person name="Labbe J."/>
            <person name="Martin F."/>
        </authorList>
    </citation>
    <scope>NUCLEOTIDE SEQUENCE</scope>
    <source>
        <strain evidence="1">FP105234-sp</strain>
    </source>
</reference>
<organism evidence="1 2">
    <name type="scientific">Auriscalpium vulgare</name>
    <dbReference type="NCBI Taxonomy" id="40419"/>
    <lineage>
        <taxon>Eukaryota</taxon>
        <taxon>Fungi</taxon>
        <taxon>Dikarya</taxon>
        <taxon>Basidiomycota</taxon>
        <taxon>Agaricomycotina</taxon>
        <taxon>Agaricomycetes</taxon>
        <taxon>Russulales</taxon>
        <taxon>Auriscalpiaceae</taxon>
        <taxon>Auriscalpium</taxon>
    </lineage>
</organism>
<comment type="caution">
    <text evidence="1">The sequence shown here is derived from an EMBL/GenBank/DDBJ whole genome shotgun (WGS) entry which is preliminary data.</text>
</comment>
<keyword evidence="2" id="KW-1185">Reference proteome</keyword>
<evidence type="ECO:0000313" key="1">
    <source>
        <dbReference type="EMBL" id="KAI0039459.1"/>
    </source>
</evidence>
<dbReference type="Proteomes" id="UP000814033">
    <property type="component" value="Unassembled WGS sequence"/>
</dbReference>
<name>A0ACB8R5P9_9AGAM</name>
<accession>A0ACB8R5P9</accession>
<proteinExistence type="predicted"/>
<sequence>MNAFSSDSESMVDREERILVQLAGRPPTDESWPDVAKSMSREFDAVAELADFEPRDLEHQRGQYPIMHAGFTYGGGATEPHNTKRGSDIHQRARARLLQHEGVQRAAGFQSSATGLNAPRLFAQLDQVVEEVRARDPFLEKPFARSVFPMATFNFGPQALTVPHRDSKNVPYGWCAVTALGDYDYKKGGHLILWELKLIIEFPPGSTILIPSALITHSNTPIQDGETRQSFTQWCSGDLVRWHAYGQRTEEALDREDPELKKRLDEELDGRWMRSVEFFSKKTELLDDLRLMRGEGVGSEDPAMVE</sequence>
<evidence type="ECO:0000313" key="2">
    <source>
        <dbReference type="Proteomes" id="UP000814033"/>
    </source>
</evidence>